<evidence type="ECO:0000256" key="2">
    <source>
        <dbReference type="ARBA" id="ARBA00022448"/>
    </source>
</evidence>
<dbReference type="Pfam" id="PF00528">
    <property type="entry name" value="BPD_transp_1"/>
    <property type="match status" value="1"/>
</dbReference>
<dbReference type="PANTHER" id="PTHR43386:SF25">
    <property type="entry name" value="PEPTIDE ABC TRANSPORTER PERMEASE PROTEIN"/>
    <property type="match status" value="1"/>
</dbReference>
<evidence type="ECO:0000259" key="8">
    <source>
        <dbReference type="PROSITE" id="PS50928"/>
    </source>
</evidence>
<feature type="transmembrane region" description="Helical" evidence="7">
    <location>
        <begin position="72"/>
        <end position="96"/>
    </location>
</feature>
<dbReference type="CDD" id="cd06261">
    <property type="entry name" value="TM_PBP2"/>
    <property type="match status" value="1"/>
</dbReference>
<evidence type="ECO:0000256" key="7">
    <source>
        <dbReference type="RuleBase" id="RU363032"/>
    </source>
</evidence>
<dbReference type="GO" id="GO:0055085">
    <property type="term" value="P:transmembrane transport"/>
    <property type="evidence" value="ECO:0007669"/>
    <property type="project" value="InterPro"/>
</dbReference>
<dbReference type="InterPro" id="IPR025966">
    <property type="entry name" value="OppC_N"/>
</dbReference>
<dbReference type="InterPro" id="IPR035906">
    <property type="entry name" value="MetI-like_sf"/>
</dbReference>
<feature type="transmembrane region" description="Helical" evidence="7">
    <location>
        <begin position="12"/>
        <end position="30"/>
    </location>
</feature>
<keyword evidence="9" id="KW-0614">Plasmid</keyword>
<organism evidence="9 10">
    <name type="scientific">Methylobacterium aquaticum</name>
    <dbReference type="NCBI Taxonomy" id="270351"/>
    <lineage>
        <taxon>Bacteria</taxon>
        <taxon>Pseudomonadati</taxon>
        <taxon>Pseudomonadota</taxon>
        <taxon>Alphaproteobacteria</taxon>
        <taxon>Hyphomicrobiales</taxon>
        <taxon>Methylobacteriaceae</taxon>
        <taxon>Methylobacterium</taxon>
    </lineage>
</organism>
<evidence type="ECO:0000256" key="4">
    <source>
        <dbReference type="ARBA" id="ARBA00022692"/>
    </source>
</evidence>
<dbReference type="Proteomes" id="UP000061432">
    <property type="component" value="Plasmid pMaq22A_2p"/>
</dbReference>
<keyword evidence="5 7" id="KW-1133">Transmembrane helix</keyword>
<dbReference type="PROSITE" id="PS50928">
    <property type="entry name" value="ABC_TM1"/>
    <property type="match status" value="1"/>
</dbReference>
<keyword evidence="4 7" id="KW-0812">Transmembrane</keyword>
<dbReference type="EMBL" id="AP014706">
    <property type="protein sequence ID" value="BAQ49817.1"/>
    <property type="molecule type" value="Genomic_DNA"/>
</dbReference>
<keyword evidence="2 7" id="KW-0813">Transport</keyword>
<dbReference type="PATRIC" id="fig|270351.10.peg.6935"/>
<evidence type="ECO:0000256" key="6">
    <source>
        <dbReference type="ARBA" id="ARBA00023136"/>
    </source>
</evidence>
<reference evidence="10" key="2">
    <citation type="submission" date="2015-01" db="EMBL/GenBank/DDBJ databases">
        <title>Complete genome sequence of Methylobacterium aquaticum strain 22A.</title>
        <authorList>
            <person name="Tani A."/>
            <person name="Ogura Y."/>
            <person name="Hayashi T."/>
        </authorList>
    </citation>
    <scope>NUCLEOTIDE SEQUENCE [LARGE SCALE GENOMIC DNA]</scope>
    <source>
        <strain evidence="10">MA-22A</strain>
        <plasmid evidence="10">Plasmid pMaq22A_2p DNA</plasmid>
    </source>
</reference>
<dbReference type="PANTHER" id="PTHR43386">
    <property type="entry name" value="OLIGOPEPTIDE TRANSPORT SYSTEM PERMEASE PROTEIN APPC"/>
    <property type="match status" value="1"/>
</dbReference>
<name>A0A0C6FS10_9HYPH</name>
<dbReference type="InterPro" id="IPR050366">
    <property type="entry name" value="BP-dependent_transpt_permease"/>
</dbReference>
<evidence type="ECO:0000313" key="10">
    <source>
        <dbReference type="Proteomes" id="UP000061432"/>
    </source>
</evidence>
<dbReference type="AlphaFoldDB" id="A0A0C6FS10"/>
<reference evidence="9 10" key="1">
    <citation type="journal article" date="2015" name="Genome Announc.">
        <title>Complete Genome Sequence of Methylobacterium aquaticum Strain 22A, Isolated from Racomitrium japonicum Moss.</title>
        <authorList>
            <person name="Tani A."/>
            <person name="Ogura Y."/>
            <person name="Hayashi T."/>
            <person name="Kimbara K."/>
        </authorList>
    </citation>
    <scope>NUCLEOTIDE SEQUENCE [LARGE SCALE GENOMIC DNA]</scope>
    <source>
        <strain evidence="9 10">MA-22A</strain>
        <plasmid evidence="10">Plasmid pMaq22A_2p DNA</plasmid>
    </source>
</reference>
<dbReference type="InterPro" id="IPR000515">
    <property type="entry name" value="MetI-like"/>
</dbReference>
<geneLocation type="plasmid" evidence="10">
    <name>pMaq22A_2p DNA</name>
</geneLocation>
<dbReference type="KEGG" id="maqu:Maq22A_2p40040"/>
<feature type="transmembrane region" description="Helical" evidence="7">
    <location>
        <begin position="116"/>
        <end position="144"/>
    </location>
</feature>
<evidence type="ECO:0000256" key="1">
    <source>
        <dbReference type="ARBA" id="ARBA00004651"/>
    </source>
</evidence>
<gene>
    <name evidence="9" type="primary">dppC</name>
    <name evidence="9" type="ORF">Maq22A_2p40040</name>
</gene>
<evidence type="ECO:0000256" key="3">
    <source>
        <dbReference type="ARBA" id="ARBA00022475"/>
    </source>
</evidence>
<dbReference type="GO" id="GO:0005886">
    <property type="term" value="C:plasma membrane"/>
    <property type="evidence" value="ECO:0007669"/>
    <property type="project" value="UniProtKB-SubCell"/>
</dbReference>
<dbReference type="RefSeq" id="WP_060850955.1">
    <property type="nucleotide sequence ID" value="NZ_AP014706.1"/>
</dbReference>
<comment type="subcellular location">
    <subcellularLocation>
        <location evidence="1 7">Cell membrane</location>
        <topology evidence="1 7">Multi-pass membrane protein</topology>
    </subcellularLocation>
</comment>
<protein>
    <submittedName>
        <fullName evidence="9">ABC-type dipeptide/oligopeptide/nickel transport systems, permease components</fullName>
    </submittedName>
</protein>
<evidence type="ECO:0000256" key="5">
    <source>
        <dbReference type="ARBA" id="ARBA00022989"/>
    </source>
</evidence>
<feature type="domain" description="ABC transmembrane type-1" evidence="8">
    <location>
        <begin position="70"/>
        <end position="259"/>
    </location>
</feature>
<sequence length="274" mass="28393">MRAFLAHRLAPLGAFVTGLVALLVGLGPALSPYDPTHMDVLAFLMPPDWQHPFGTDALGRDVLTRVLAGARLSLAVSAAGVALAAFAGTLAGLIAAERGGLPAAVLLRLSDLLFSFPSFVLALFLVVVLGFGTGTLILAIALVYTPIFVRLSRNLAASARGQTYVAAARVIGQSSASILLREILPNIAGPLLVQATLGLAFGIVIEAGLSFIGLGVQPPQPSLGTIMAEGREVFGQAPWVLTLTGLFIAFTLLGLNLLGDGLRELADPKLRGRS</sequence>
<keyword evidence="3" id="KW-1003">Cell membrane</keyword>
<dbReference type="OrthoDB" id="9783218at2"/>
<accession>A0A0C6FS10</accession>
<feature type="transmembrane region" description="Helical" evidence="7">
    <location>
        <begin position="191"/>
        <end position="216"/>
    </location>
</feature>
<keyword evidence="6 7" id="KW-0472">Membrane</keyword>
<evidence type="ECO:0000313" key="9">
    <source>
        <dbReference type="EMBL" id="BAQ49817.1"/>
    </source>
</evidence>
<dbReference type="Pfam" id="PF12911">
    <property type="entry name" value="OppC_N"/>
    <property type="match status" value="1"/>
</dbReference>
<dbReference type="Gene3D" id="1.10.3720.10">
    <property type="entry name" value="MetI-like"/>
    <property type="match status" value="1"/>
</dbReference>
<comment type="similarity">
    <text evidence="7">Belongs to the binding-protein-dependent transport system permease family.</text>
</comment>
<proteinExistence type="inferred from homology"/>
<feature type="transmembrane region" description="Helical" evidence="7">
    <location>
        <begin position="236"/>
        <end position="259"/>
    </location>
</feature>
<dbReference type="SUPFAM" id="SSF161098">
    <property type="entry name" value="MetI-like"/>
    <property type="match status" value="1"/>
</dbReference>